<accession>A0ABV2QU12</accession>
<dbReference type="PRINTS" id="PR00455">
    <property type="entry name" value="HTHTETR"/>
</dbReference>
<dbReference type="PANTHER" id="PTHR30055:SF200">
    <property type="entry name" value="HTH-TYPE TRANSCRIPTIONAL REPRESSOR BDCR"/>
    <property type="match status" value="1"/>
</dbReference>
<dbReference type="PANTHER" id="PTHR30055">
    <property type="entry name" value="HTH-TYPE TRANSCRIPTIONAL REGULATOR RUTR"/>
    <property type="match status" value="1"/>
</dbReference>
<feature type="domain" description="HTH tetR-type" evidence="3">
    <location>
        <begin position="19"/>
        <end position="79"/>
    </location>
</feature>
<dbReference type="InterPro" id="IPR001647">
    <property type="entry name" value="HTH_TetR"/>
</dbReference>
<dbReference type="Proteomes" id="UP001549321">
    <property type="component" value="Unassembled WGS sequence"/>
</dbReference>
<feature type="DNA-binding region" description="H-T-H motif" evidence="2">
    <location>
        <begin position="42"/>
        <end position="61"/>
    </location>
</feature>
<gene>
    <name evidence="4" type="ORF">ABIE08_000437</name>
</gene>
<proteinExistence type="predicted"/>
<reference evidence="4 5" key="1">
    <citation type="submission" date="2024-06" db="EMBL/GenBank/DDBJ databases">
        <title>Sorghum-associated microbial communities from plants grown in Nebraska, USA.</title>
        <authorList>
            <person name="Schachtman D."/>
        </authorList>
    </citation>
    <scope>NUCLEOTIDE SEQUENCE [LARGE SCALE GENOMIC DNA]</scope>
    <source>
        <strain evidence="4 5">3207</strain>
    </source>
</reference>
<dbReference type="EMBL" id="JBEPSM010000001">
    <property type="protein sequence ID" value="MET4632524.1"/>
    <property type="molecule type" value="Genomic_DNA"/>
</dbReference>
<dbReference type="InterPro" id="IPR050109">
    <property type="entry name" value="HTH-type_TetR-like_transc_reg"/>
</dbReference>
<evidence type="ECO:0000256" key="1">
    <source>
        <dbReference type="ARBA" id="ARBA00023125"/>
    </source>
</evidence>
<evidence type="ECO:0000256" key="2">
    <source>
        <dbReference type="PROSITE-ProRule" id="PRU00335"/>
    </source>
</evidence>
<comment type="caution">
    <text evidence="4">The sequence shown here is derived from an EMBL/GenBank/DDBJ whole genome shotgun (WGS) entry which is preliminary data.</text>
</comment>
<name>A0ABV2QU12_9HYPH</name>
<protein>
    <submittedName>
        <fullName evidence="4">AcrR family transcriptional regulator</fullName>
    </submittedName>
</protein>
<dbReference type="InterPro" id="IPR036271">
    <property type="entry name" value="Tet_transcr_reg_TetR-rel_C_sf"/>
</dbReference>
<dbReference type="Pfam" id="PF00440">
    <property type="entry name" value="TetR_N"/>
    <property type="match status" value="1"/>
</dbReference>
<evidence type="ECO:0000313" key="4">
    <source>
        <dbReference type="EMBL" id="MET4632524.1"/>
    </source>
</evidence>
<dbReference type="InterPro" id="IPR009057">
    <property type="entry name" value="Homeodomain-like_sf"/>
</dbReference>
<organism evidence="4 5">
    <name type="scientific">Kaistia defluvii</name>
    <dbReference type="NCBI Taxonomy" id="410841"/>
    <lineage>
        <taxon>Bacteria</taxon>
        <taxon>Pseudomonadati</taxon>
        <taxon>Pseudomonadota</taxon>
        <taxon>Alphaproteobacteria</taxon>
        <taxon>Hyphomicrobiales</taxon>
        <taxon>Kaistiaceae</taxon>
        <taxon>Kaistia</taxon>
    </lineage>
</organism>
<dbReference type="Gene3D" id="1.10.357.10">
    <property type="entry name" value="Tetracycline Repressor, domain 2"/>
    <property type="match status" value="1"/>
</dbReference>
<keyword evidence="5" id="KW-1185">Reference proteome</keyword>
<dbReference type="SUPFAM" id="SSF48498">
    <property type="entry name" value="Tetracyclin repressor-like, C-terminal domain"/>
    <property type="match status" value="1"/>
</dbReference>
<evidence type="ECO:0000313" key="5">
    <source>
        <dbReference type="Proteomes" id="UP001549321"/>
    </source>
</evidence>
<dbReference type="PROSITE" id="PS50977">
    <property type="entry name" value="HTH_TETR_2"/>
    <property type="match status" value="1"/>
</dbReference>
<dbReference type="SUPFAM" id="SSF46689">
    <property type="entry name" value="Homeodomain-like"/>
    <property type="match status" value="1"/>
</dbReference>
<keyword evidence="1 2" id="KW-0238">DNA-binding</keyword>
<evidence type="ECO:0000259" key="3">
    <source>
        <dbReference type="PROSITE" id="PS50977"/>
    </source>
</evidence>
<sequence>MEVKIAEQSVHSSPAARALPPRERILIAARELFARHGVHGVGVEAVAEAAGTNKMTLYRHFESKDLLVAEYLRGLAAEGAAIWCEIENEHPGEPLAQIDAWLQRIANHAEHGNESGCALASAAMQITDPAHPGRQVLEANTRQHRDNLIRICRASGLAEPELLADQLFLMIEGSRVAWQNVEGGKPTSTLAALAAGIIASHRR</sequence>
<dbReference type="RefSeq" id="WP_354548399.1">
    <property type="nucleotide sequence ID" value="NZ_JBEPSM010000001.1"/>
</dbReference>